<feature type="domain" description="N-acetyltransferase" evidence="1">
    <location>
        <begin position="33"/>
        <end position="200"/>
    </location>
</feature>
<sequence length="206" mass="22708">MAELDAHIRPLKVSDDKLVRFTIGKAAMESLAIANRRDDRLNRPEFEKLVQDVLRGPDMSDMVAYYSRSPASGFYLCEYGGLFVGLVGLDAAPQPSSTAPITTDVKNSSKPAASSIAIIRHIYVDEAYRSTGIQEDLLAHALRVAFGAEPALQVVEAPESPLLPYVSNCLEDASFGRQENTQKIGVFGWQLGVRSLKRADWEKKHE</sequence>
<dbReference type="OrthoDB" id="2564232at2759"/>
<dbReference type="Pfam" id="PF00583">
    <property type="entry name" value="Acetyltransf_1"/>
    <property type="match status" value="1"/>
</dbReference>
<dbReference type="InterPro" id="IPR000182">
    <property type="entry name" value="GNAT_dom"/>
</dbReference>
<dbReference type="GO" id="GO:0016747">
    <property type="term" value="F:acyltransferase activity, transferring groups other than amino-acyl groups"/>
    <property type="evidence" value="ECO:0007669"/>
    <property type="project" value="InterPro"/>
</dbReference>
<dbReference type="EMBL" id="JABCKI010000077">
    <property type="protein sequence ID" value="KAG5653064.1"/>
    <property type="molecule type" value="Genomic_DNA"/>
</dbReference>
<dbReference type="AlphaFoldDB" id="A0A9P7GLV6"/>
<protein>
    <recommendedName>
        <fullName evidence="1">N-acetyltransferase domain-containing protein</fullName>
    </recommendedName>
</protein>
<evidence type="ECO:0000313" key="2">
    <source>
        <dbReference type="EMBL" id="KAG5653064.1"/>
    </source>
</evidence>
<dbReference type="InterPro" id="IPR016181">
    <property type="entry name" value="Acyl_CoA_acyltransferase"/>
</dbReference>
<reference evidence="2" key="1">
    <citation type="submission" date="2021-02" db="EMBL/GenBank/DDBJ databases">
        <authorList>
            <person name="Nieuwenhuis M."/>
            <person name="Van De Peppel L.J.J."/>
        </authorList>
    </citation>
    <scope>NUCLEOTIDE SEQUENCE</scope>
    <source>
        <strain evidence="2">D49</strain>
    </source>
</reference>
<organism evidence="2 3">
    <name type="scientific">Sphagnurus paluster</name>
    <dbReference type="NCBI Taxonomy" id="117069"/>
    <lineage>
        <taxon>Eukaryota</taxon>
        <taxon>Fungi</taxon>
        <taxon>Dikarya</taxon>
        <taxon>Basidiomycota</taxon>
        <taxon>Agaricomycotina</taxon>
        <taxon>Agaricomycetes</taxon>
        <taxon>Agaricomycetidae</taxon>
        <taxon>Agaricales</taxon>
        <taxon>Tricholomatineae</taxon>
        <taxon>Lyophyllaceae</taxon>
        <taxon>Sphagnurus</taxon>
    </lineage>
</organism>
<dbReference type="PROSITE" id="PS51186">
    <property type="entry name" value="GNAT"/>
    <property type="match status" value="1"/>
</dbReference>
<gene>
    <name evidence="2" type="ORF">H0H81_002444</name>
</gene>
<dbReference type="SUPFAM" id="SSF55729">
    <property type="entry name" value="Acyl-CoA N-acyltransferases (Nat)"/>
    <property type="match status" value="1"/>
</dbReference>
<reference evidence="2" key="2">
    <citation type="submission" date="2021-10" db="EMBL/GenBank/DDBJ databases">
        <title>Phylogenomics reveals ancestral predisposition of the termite-cultivated fungus Termitomyces towards a domesticated lifestyle.</title>
        <authorList>
            <person name="Auxier B."/>
            <person name="Grum-Grzhimaylo A."/>
            <person name="Cardenas M.E."/>
            <person name="Lodge J.D."/>
            <person name="Laessoe T."/>
            <person name="Pedersen O."/>
            <person name="Smith M.E."/>
            <person name="Kuyper T.W."/>
            <person name="Franco-Molano E.A."/>
            <person name="Baroni T.J."/>
            <person name="Aanen D.K."/>
        </authorList>
    </citation>
    <scope>NUCLEOTIDE SEQUENCE</scope>
    <source>
        <strain evidence="2">D49</strain>
    </source>
</reference>
<dbReference type="Proteomes" id="UP000717328">
    <property type="component" value="Unassembled WGS sequence"/>
</dbReference>
<evidence type="ECO:0000259" key="1">
    <source>
        <dbReference type="PROSITE" id="PS51186"/>
    </source>
</evidence>
<accession>A0A9P7GLV6</accession>
<comment type="caution">
    <text evidence="2">The sequence shown here is derived from an EMBL/GenBank/DDBJ whole genome shotgun (WGS) entry which is preliminary data.</text>
</comment>
<evidence type="ECO:0000313" key="3">
    <source>
        <dbReference type="Proteomes" id="UP000717328"/>
    </source>
</evidence>
<keyword evidence="3" id="KW-1185">Reference proteome</keyword>
<dbReference type="Gene3D" id="3.40.630.30">
    <property type="match status" value="1"/>
</dbReference>
<proteinExistence type="predicted"/>
<name>A0A9P7GLV6_9AGAR</name>